<evidence type="ECO:0000256" key="1">
    <source>
        <dbReference type="SAM" id="MobiDB-lite"/>
    </source>
</evidence>
<gene>
    <name evidence="2" type="ORF">AACH11_12310</name>
</gene>
<evidence type="ECO:0000313" key="3">
    <source>
        <dbReference type="Proteomes" id="UP001368500"/>
    </source>
</evidence>
<organism evidence="2 3">
    <name type="scientific">Pseudaquabacterium rugosum</name>
    <dbReference type="NCBI Taxonomy" id="2984194"/>
    <lineage>
        <taxon>Bacteria</taxon>
        <taxon>Pseudomonadati</taxon>
        <taxon>Pseudomonadota</taxon>
        <taxon>Betaproteobacteria</taxon>
        <taxon>Burkholderiales</taxon>
        <taxon>Sphaerotilaceae</taxon>
        <taxon>Pseudaquabacterium</taxon>
    </lineage>
</organism>
<dbReference type="Proteomes" id="UP001368500">
    <property type="component" value="Unassembled WGS sequence"/>
</dbReference>
<feature type="compositionally biased region" description="Low complexity" evidence="1">
    <location>
        <begin position="62"/>
        <end position="76"/>
    </location>
</feature>
<dbReference type="RefSeq" id="WP_341374527.1">
    <property type="nucleotide sequence ID" value="NZ_JBBUTF010000009.1"/>
</dbReference>
<evidence type="ECO:0008006" key="4">
    <source>
        <dbReference type="Google" id="ProtNLM"/>
    </source>
</evidence>
<sequence>MTRASPLHPLRARWQALSEADRRRIPVVIGVLALATALLCHGLLTLPARTAAEQTLSRMSGRAAQARQPVRQQTPRWTGRSPAALRIEIQGLQAELQDQRARLLDLEPRFASLNEVGPSRELVDALTRLCDGSDMDLVLLEQKGLRPEERQQAPSRERLQQLARQSPYQRPLLRLQARASYRGLMQFLDGLKDLPHASAPLWISVEVKTDAEGQARPRLQWLDVTLDLNL</sequence>
<name>A0ABU9BAV0_9BURK</name>
<feature type="region of interest" description="Disordered" evidence="1">
    <location>
        <begin position="57"/>
        <end position="79"/>
    </location>
</feature>
<keyword evidence="3" id="KW-1185">Reference proteome</keyword>
<proteinExistence type="predicted"/>
<protein>
    <recommendedName>
        <fullName evidence="4">MSHA biogenesis protein MshJ</fullName>
    </recommendedName>
</protein>
<reference evidence="2 3" key="1">
    <citation type="submission" date="2024-04" db="EMBL/GenBank/DDBJ databases">
        <title>Novel species of the genus Ideonella isolated from streams.</title>
        <authorList>
            <person name="Lu H."/>
        </authorList>
    </citation>
    <scope>NUCLEOTIDE SEQUENCE [LARGE SCALE GENOMIC DNA]</scope>
    <source>
        <strain evidence="2 3">BYS139W</strain>
    </source>
</reference>
<comment type="caution">
    <text evidence="2">The sequence shown here is derived from an EMBL/GenBank/DDBJ whole genome shotgun (WGS) entry which is preliminary data.</text>
</comment>
<accession>A0ABU9BAV0</accession>
<evidence type="ECO:0000313" key="2">
    <source>
        <dbReference type="EMBL" id="MEK8026746.1"/>
    </source>
</evidence>
<dbReference type="EMBL" id="JBBUTF010000009">
    <property type="protein sequence ID" value="MEK8026746.1"/>
    <property type="molecule type" value="Genomic_DNA"/>
</dbReference>